<dbReference type="Proteomes" id="UP000193144">
    <property type="component" value="Unassembled WGS sequence"/>
</dbReference>
<gene>
    <name evidence="1" type="ORF">BCR34DRAFT_446728</name>
</gene>
<name>A0A1Y1ZBN8_9PLEO</name>
<comment type="caution">
    <text evidence="1">The sequence shown here is derived from an EMBL/GenBank/DDBJ whole genome shotgun (WGS) entry which is preliminary data.</text>
</comment>
<keyword evidence="2" id="KW-1185">Reference proteome</keyword>
<accession>A0A1Y1ZBN8</accession>
<dbReference type="OrthoDB" id="10248475at2759"/>
<dbReference type="GO" id="GO:0008270">
    <property type="term" value="F:zinc ion binding"/>
    <property type="evidence" value="ECO:0007669"/>
    <property type="project" value="InterPro"/>
</dbReference>
<reference evidence="1 2" key="1">
    <citation type="submission" date="2016-07" db="EMBL/GenBank/DDBJ databases">
        <title>Pervasive Adenine N6-methylation of Active Genes in Fungi.</title>
        <authorList>
            <consortium name="DOE Joint Genome Institute"/>
            <person name="Mondo S.J."/>
            <person name="Dannebaum R.O."/>
            <person name="Kuo R.C."/>
            <person name="Labutti K."/>
            <person name="Haridas S."/>
            <person name="Kuo A."/>
            <person name="Salamov A."/>
            <person name="Ahrendt S.R."/>
            <person name="Lipzen A."/>
            <person name="Sullivan W."/>
            <person name="Andreopoulos W.B."/>
            <person name="Clum A."/>
            <person name="Lindquist E."/>
            <person name="Daum C."/>
            <person name="Ramamoorthy G.K."/>
            <person name="Gryganskyi A."/>
            <person name="Culley D."/>
            <person name="Magnuson J.K."/>
            <person name="James T.Y."/>
            <person name="O'Malley M.A."/>
            <person name="Stajich J.E."/>
            <person name="Spatafora J.W."/>
            <person name="Visel A."/>
            <person name="Grigoriev I.V."/>
        </authorList>
    </citation>
    <scope>NUCLEOTIDE SEQUENCE [LARGE SCALE GENOMIC DNA]</scope>
    <source>
        <strain evidence="1 2">CBS 115471</strain>
    </source>
</reference>
<organism evidence="1 2">
    <name type="scientific">Clohesyomyces aquaticus</name>
    <dbReference type="NCBI Taxonomy" id="1231657"/>
    <lineage>
        <taxon>Eukaryota</taxon>
        <taxon>Fungi</taxon>
        <taxon>Dikarya</taxon>
        <taxon>Ascomycota</taxon>
        <taxon>Pezizomycotina</taxon>
        <taxon>Dothideomycetes</taxon>
        <taxon>Pleosporomycetidae</taxon>
        <taxon>Pleosporales</taxon>
        <taxon>Lindgomycetaceae</taxon>
        <taxon>Clohesyomyces</taxon>
    </lineage>
</organism>
<protein>
    <submittedName>
        <fullName evidence="1">Uncharacterized protein</fullName>
    </submittedName>
</protein>
<dbReference type="Gene3D" id="3.40.1050.10">
    <property type="entry name" value="Carbonic anhydrase"/>
    <property type="match status" value="1"/>
</dbReference>
<dbReference type="GO" id="GO:0004089">
    <property type="term" value="F:carbonate dehydratase activity"/>
    <property type="evidence" value="ECO:0007669"/>
    <property type="project" value="InterPro"/>
</dbReference>
<proteinExistence type="predicted"/>
<evidence type="ECO:0000313" key="2">
    <source>
        <dbReference type="Proteomes" id="UP000193144"/>
    </source>
</evidence>
<feature type="non-terminal residue" evidence="1">
    <location>
        <position position="1"/>
    </location>
</feature>
<dbReference type="InterPro" id="IPR036874">
    <property type="entry name" value="Carbonic_anhydrase_sf"/>
</dbReference>
<evidence type="ECO:0000313" key="1">
    <source>
        <dbReference type="EMBL" id="ORY07670.1"/>
    </source>
</evidence>
<sequence length="66" mass="7364">VSCNESDPRIDPSRFFNLSANNTSVVKTHGGRTDIAIHSLYAIEQSNRIGMIVVVQHSSKNFYIPM</sequence>
<dbReference type="AlphaFoldDB" id="A0A1Y1ZBN8"/>
<feature type="non-terminal residue" evidence="1">
    <location>
        <position position="66"/>
    </location>
</feature>
<dbReference type="EMBL" id="MCFA01000107">
    <property type="protein sequence ID" value="ORY07670.1"/>
    <property type="molecule type" value="Genomic_DNA"/>
</dbReference>